<reference evidence="6" key="2">
    <citation type="submission" date="2025-09" db="UniProtKB">
        <authorList>
            <consortium name="Ensembl"/>
        </authorList>
    </citation>
    <scope>IDENTIFICATION</scope>
</reference>
<evidence type="ECO:0000313" key="7">
    <source>
        <dbReference type="Proteomes" id="UP001108240"/>
    </source>
</evidence>
<dbReference type="InterPro" id="IPR003599">
    <property type="entry name" value="Ig_sub"/>
</dbReference>
<dbReference type="SUPFAM" id="SSF48726">
    <property type="entry name" value="Immunoglobulin"/>
    <property type="match status" value="1"/>
</dbReference>
<dbReference type="InterPro" id="IPR052598">
    <property type="entry name" value="IgSF_CEA-related"/>
</dbReference>
<evidence type="ECO:0000259" key="5">
    <source>
        <dbReference type="PROSITE" id="PS50835"/>
    </source>
</evidence>
<dbReference type="SMART" id="SM00409">
    <property type="entry name" value="IG"/>
    <property type="match status" value="1"/>
</dbReference>
<accession>A0A9J8CXB9</accession>
<organism evidence="6 7">
    <name type="scientific">Cyprinus carpio carpio</name>
    <dbReference type="NCBI Taxonomy" id="630221"/>
    <lineage>
        <taxon>Eukaryota</taxon>
        <taxon>Metazoa</taxon>
        <taxon>Chordata</taxon>
        <taxon>Craniata</taxon>
        <taxon>Vertebrata</taxon>
        <taxon>Euteleostomi</taxon>
        <taxon>Actinopterygii</taxon>
        <taxon>Neopterygii</taxon>
        <taxon>Teleostei</taxon>
        <taxon>Ostariophysi</taxon>
        <taxon>Cypriniformes</taxon>
        <taxon>Cyprinidae</taxon>
        <taxon>Cyprininae</taxon>
        <taxon>Cyprinus</taxon>
    </lineage>
</organism>
<dbReference type="SMART" id="SM00408">
    <property type="entry name" value="IGc2"/>
    <property type="match status" value="1"/>
</dbReference>
<proteinExistence type="predicted"/>
<dbReference type="Proteomes" id="UP001108240">
    <property type="component" value="Unplaced"/>
</dbReference>
<evidence type="ECO:0000256" key="4">
    <source>
        <dbReference type="ARBA" id="ARBA00023319"/>
    </source>
</evidence>
<name>A0A9J8CXB9_CYPCA</name>
<dbReference type="Ensembl" id="ENSCCRT00000163470.1">
    <property type="protein sequence ID" value="ENSCCRP00000174867.1"/>
    <property type="gene ID" value="ENSCCRG00000070130.1"/>
</dbReference>
<dbReference type="InterPro" id="IPR013783">
    <property type="entry name" value="Ig-like_fold"/>
</dbReference>
<dbReference type="PANTHER" id="PTHR44337:SF20">
    <property type="entry name" value="CARCINOEMBRYONIC ANTIGEN-RELATED CELL ADHESION MOLECULE 5-RELATED"/>
    <property type="match status" value="1"/>
</dbReference>
<dbReference type="PANTHER" id="PTHR44337">
    <property type="entry name" value="CARCINOEMBRYONIC ANTIGEN-RELATED CELL ADHESION MOLECULE 8"/>
    <property type="match status" value="1"/>
</dbReference>
<evidence type="ECO:0000256" key="3">
    <source>
        <dbReference type="ARBA" id="ARBA00023180"/>
    </source>
</evidence>
<sequence length="85" mass="9205">MTQTPTDSFLKKGSNLTLACSAQSDPPAQLQWMFNGEAMPQKTTANITLTNIEEKHSGNYSCVAYNAKTNRYVSSQVAVVSVMGT</sequence>
<dbReference type="Gene3D" id="2.60.40.10">
    <property type="entry name" value="Immunoglobulins"/>
    <property type="match status" value="1"/>
</dbReference>
<reference evidence="6" key="1">
    <citation type="submission" date="2025-08" db="UniProtKB">
        <authorList>
            <consortium name="Ensembl"/>
        </authorList>
    </citation>
    <scope>IDENTIFICATION</scope>
</reference>
<keyword evidence="2" id="KW-1015">Disulfide bond</keyword>
<feature type="domain" description="Ig-like" evidence="5">
    <location>
        <begin position="1"/>
        <end position="74"/>
    </location>
</feature>
<evidence type="ECO:0000313" key="6">
    <source>
        <dbReference type="Ensembl" id="ENSCCRP00000174867.1"/>
    </source>
</evidence>
<dbReference type="InterPro" id="IPR036179">
    <property type="entry name" value="Ig-like_dom_sf"/>
</dbReference>
<dbReference type="PROSITE" id="PS50835">
    <property type="entry name" value="IG_LIKE"/>
    <property type="match status" value="1"/>
</dbReference>
<evidence type="ECO:0000256" key="2">
    <source>
        <dbReference type="ARBA" id="ARBA00023157"/>
    </source>
</evidence>
<dbReference type="Pfam" id="PF13895">
    <property type="entry name" value="Ig_2"/>
    <property type="match status" value="1"/>
</dbReference>
<keyword evidence="3" id="KW-0325">Glycoprotein</keyword>
<dbReference type="GeneTree" id="ENSGT00940000177666"/>
<keyword evidence="4" id="KW-0393">Immunoglobulin domain</keyword>
<protein>
    <recommendedName>
        <fullName evidence="5">Ig-like domain-containing protein</fullName>
    </recommendedName>
</protein>
<dbReference type="InterPro" id="IPR007110">
    <property type="entry name" value="Ig-like_dom"/>
</dbReference>
<dbReference type="InterPro" id="IPR003598">
    <property type="entry name" value="Ig_sub2"/>
</dbReference>
<keyword evidence="7" id="KW-1185">Reference proteome</keyword>
<dbReference type="AlphaFoldDB" id="A0A9J8CXB9"/>
<keyword evidence="1" id="KW-0732">Signal</keyword>
<evidence type="ECO:0000256" key="1">
    <source>
        <dbReference type="ARBA" id="ARBA00022729"/>
    </source>
</evidence>